<dbReference type="HAMAP" id="MF_00362">
    <property type="entry name" value="Ribosomal_uL10"/>
    <property type="match status" value="1"/>
</dbReference>
<dbReference type="STRING" id="42253.NITMOv2_1198"/>
<dbReference type="InterPro" id="IPR043141">
    <property type="entry name" value="Ribosomal_uL10-like_sf"/>
</dbReference>
<evidence type="ECO:0000259" key="8">
    <source>
        <dbReference type="Pfam" id="PF00542"/>
    </source>
</evidence>
<dbReference type="InterPro" id="IPR022973">
    <property type="entry name" value="Ribosomal_uL10_bac"/>
</dbReference>
<dbReference type="SUPFAM" id="SSF160369">
    <property type="entry name" value="Ribosomal protein L10-like"/>
    <property type="match status" value="1"/>
</dbReference>
<dbReference type="Pfam" id="PF16320">
    <property type="entry name" value="Ribosomal_L12_N"/>
    <property type="match status" value="1"/>
</dbReference>
<dbReference type="GO" id="GO:0070180">
    <property type="term" value="F:large ribosomal subunit rRNA binding"/>
    <property type="evidence" value="ECO:0007669"/>
    <property type="project" value="UniProtKB-UniRule"/>
</dbReference>
<proteinExistence type="inferred from homology"/>
<dbReference type="Proteomes" id="UP000069205">
    <property type="component" value="Chromosome"/>
</dbReference>
<dbReference type="FunFam" id="3.30.1390.10:FF:000001">
    <property type="entry name" value="50S ribosomal protein L7/L12"/>
    <property type="match status" value="1"/>
</dbReference>
<dbReference type="Gene3D" id="3.30.1390.10">
    <property type="match status" value="1"/>
</dbReference>
<dbReference type="GO" id="GO:0003729">
    <property type="term" value="F:mRNA binding"/>
    <property type="evidence" value="ECO:0007669"/>
    <property type="project" value="TreeGrafter"/>
</dbReference>
<keyword evidence="4 7" id="KW-0689">Ribosomal protein</keyword>
<evidence type="ECO:0000256" key="2">
    <source>
        <dbReference type="ARBA" id="ARBA00007197"/>
    </source>
</evidence>
<evidence type="ECO:0000256" key="1">
    <source>
        <dbReference type="ARBA" id="ARBA00002633"/>
    </source>
</evidence>
<reference evidence="10 11" key="1">
    <citation type="journal article" date="2015" name="Proc. Natl. Acad. Sci. U.S.A.">
        <title>Expanded metabolic versatility of ubiquitous nitrite-oxidizing bacteria from the genus Nitrospira.</title>
        <authorList>
            <person name="Koch H."/>
            <person name="Lucker S."/>
            <person name="Albertsen M."/>
            <person name="Kitzinger K."/>
            <person name="Herbold C."/>
            <person name="Spieck E."/>
            <person name="Nielsen P.H."/>
            <person name="Wagner M."/>
            <person name="Daims H."/>
        </authorList>
    </citation>
    <scope>NUCLEOTIDE SEQUENCE [LARGE SCALE GENOMIC DNA]</scope>
    <source>
        <strain evidence="10 11">NSP M-1</strain>
    </source>
</reference>
<evidence type="ECO:0000256" key="6">
    <source>
        <dbReference type="HAMAP-Rule" id="MF_00362"/>
    </source>
</evidence>
<evidence type="ECO:0000313" key="10">
    <source>
        <dbReference type="EMBL" id="ALA57626.1"/>
    </source>
</evidence>
<dbReference type="EMBL" id="CP011801">
    <property type="protein sequence ID" value="ALA57626.1"/>
    <property type="molecule type" value="Genomic_DNA"/>
</dbReference>
<dbReference type="GO" id="GO:0006412">
    <property type="term" value="P:translation"/>
    <property type="evidence" value="ECO:0007669"/>
    <property type="project" value="UniProtKB-UniRule"/>
</dbReference>
<dbReference type="SUPFAM" id="SSF54736">
    <property type="entry name" value="ClpS-like"/>
    <property type="match status" value="1"/>
</dbReference>
<evidence type="ECO:0000256" key="5">
    <source>
        <dbReference type="ARBA" id="ARBA00023274"/>
    </source>
</evidence>
<dbReference type="NCBIfam" id="NF000955">
    <property type="entry name" value="PRK00099.1-1"/>
    <property type="match status" value="1"/>
</dbReference>
<dbReference type="OrthoDB" id="9808307at2"/>
<evidence type="ECO:0000259" key="9">
    <source>
        <dbReference type="Pfam" id="PF16320"/>
    </source>
</evidence>
<organism evidence="10 11">
    <name type="scientific">Nitrospira moscoviensis</name>
    <dbReference type="NCBI Taxonomy" id="42253"/>
    <lineage>
        <taxon>Bacteria</taxon>
        <taxon>Pseudomonadati</taxon>
        <taxon>Nitrospirota</taxon>
        <taxon>Nitrospiria</taxon>
        <taxon>Nitrospirales</taxon>
        <taxon>Nitrospiraceae</taxon>
        <taxon>Nitrospira</taxon>
    </lineage>
</organism>
<dbReference type="CDD" id="cd00387">
    <property type="entry name" value="Ribosomal_L7_L12"/>
    <property type="match status" value="1"/>
</dbReference>
<comment type="function">
    <text evidence="7">Forms part of the ribosomal stalk which helps the ribosome interact with GTP-bound translation factors. Is thus essential for accurate translation.</text>
</comment>
<comment type="subunit">
    <text evidence="7">Homodimer. Part of the ribosomal stalk of the 50S ribosomal subunit. Forms a multimeric L10(L12)X complex, where L10 forms an elongated spine to which 2 to 4 L12 dimers bind in a sequential fashion. Binds GTP-bound translation factors.</text>
</comment>
<dbReference type="PANTHER" id="PTHR45987">
    <property type="entry name" value="39S RIBOSOMAL PROTEIN L12"/>
    <property type="match status" value="1"/>
</dbReference>
<comment type="function">
    <text evidence="1 6">Forms part of the ribosomal stalk, playing a central role in the interaction of the ribosome with GTP-bound translation factors.</text>
</comment>
<evidence type="ECO:0000256" key="4">
    <source>
        <dbReference type="ARBA" id="ARBA00022980"/>
    </source>
</evidence>
<dbReference type="InterPro" id="IPR047865">
    <property type="entry name" value="Ribosomal_uL10_bac_type"/>
</dbReference>
<sequence length="312" mass="32783">MKKEEKATAVAELAEKFGRARLAILTECVGLPVNQVTELRKQLRGAKAEYKIVKNTLAARAADGTALAGLKTHLKGPTGVVIGYDDPVLPTKVLRDFIGGEKREEKIRITIGVLEGKVVQAADLAAVAKLPKKEVLIAMLLSAMQGPIRGVVYTLSAVLSKFVRVIAAIQDKRKGEGDMPATEGKLSQEELIKAIESMSVLELAELVKGLENKFGVTAAAPVAVAAAPAAGGGAAAAPAEEKTAFDVILAAAPADKKIQIIKVVRELTSLGLKEAKDLVEGAPKPVKTGVAKEEADTMKKKLEESGAKVDVK</sequence>
<feature type="domain" description="Large ribosomal subunit protein bL12 oligomerization" evidence="9">
    <location>
        <begin position="188"/>
        <end position="234"/>
    </location>
</feature>
<dbReference type="HAMAP" id="MF_00368">
    <property type="entry name" value="Ribosomal_bL12"/>
    <property type="match status" value="1"/>
</dbReference>
<dbReference type="GO" id="GO:0022625">
    <property type="term" value="C:cytosolic large ribosomal subunit"/>
    <property type="evidence" value="ECO:0007669"/>
    <property type="project" value="TreeGrafter"/>
</dbReference>
<dbReference type="InterPro" id="IPR014719">
    <property type="entry name" value="Ribosomal_bL12_C/ClpS-like"/>
</dbReference>
<dbReference type="NCBIfam" id="TIGR00855">
    <property type="entry name" value="L12"/>
    <property type="match status" value="1"/>
</dbReference>
<dbReference type="InterPro" id="IPR008932">
    <property type="entry name" value="Ribosomal_bL12_oligo"/>
</dbReference>
<feature type="domain" description="Large ribosomal subunit protein bL12 C-terminal" evidence="8">
    <location>
        <begin position="245"/>
        <end position="312"/>
    </location>
</feature>
<dbReference type="Gene3D" id="3.30.70.1730">
    <property type="match status" value="1"/>
</dbReference>
<name>A0A0K2G9H7_NITMO</name>
<dbReference type="Gene3D" id="1.20.5.710">
    <property type="entry name" value="Single helix bin"/>
    <property type="match status" value="1"/>
</dbReference>
<gene>
    <name evidence="10" type="primary">rplJL</name>
    <name evidence="6" type="synonym">rplJ</name>
    <name evidence="7" type="synonym">rplL</name>
    <name evidence="10" type="ORF">NITMOv2_1198</name>
</gene>
<dbReference type="CDD" id="cd05797">
    <property type="entry name" value="Ribosomal_L10"/>
    <property type="match status" value="1"/>
</dbReference>
<dbReference type="PANTHER" id="PTHR45987:SF4">
    <property type="entry name" value="LARGE RIBOSOMAL SUBUNIT PROTEIN BL12M"/>
    <property type="match status" value="1"/>
</dbReference>
<evidence type="ECO:0000313" key="11">
    <source>
        <dbReference type="Proteomes" id="UP000069205"/>
    </source>
</evidence>
<accession>A0A0K2G9H7</accession>
<comment type="similarity">
    <text evidence="2 7">Belongs to the bacterial ribosomal protein bL12 family.</text>
</comment>
<dbReference type="SUPFAM" id="SSF48300">
    <property type="entry name" value="Ribosomal protein L7/12, oligomerisation (N-terminal) domain"/>
    <property type="match status" value="1"/>
</dbReference>
<dbReference type="InterPro" id="IPR000206">
    <property type="entry name" value="Ribosomal_bL12"/>
</dbReference>
<dbReference type="InterPro" id="IPR036235">
    <property type="entry name" value="Ribosomal_bL12_oligo_N_sf"/>
</dbReference>
<dbReference type="KEGG" id="nmv:NITMOv2_1198"/>
<dbReference type="InterPro" id="IPR013823">
    <property type="entry name" value="Ribosomal_bL12_C"/>
</dbReference>
<dbReference type="FunFam" id="1.20.5.710:FF:000008">
    <property type="entry name" value="50S ribosomal protein L7/L12"/>
    <property type="match status" value="1"/>
</dbReference>
<keyword evidence="6" id="KW-0699">rRNA-binding</keyword>
<keyword evidence="5 7" id="KW-0687">Ribonucleoprotein</keyword>
<keyword evidence="11" id="KW-1185">Reference proteome</keyword>
<dbReference type="InterPro" id="IPR001790">
    <property type="entry name" value="Ribosomal_uL10"/>
</dbReference>
<dbReference type="PATRIC" id="fig|42253.5.peg.1179"/>
<dbReference type="AlphaFoldDB" id="A0A0K2G9H7"/>
<evidence type="ECO:0000256" key="3">
    <source>
        <dbReference type="ARBA" id="ARBA00008889"/>
    </source>
</evidence>
<evidence type="ECO:0000256" key="7">
    <source>
        <dbReference type="HAMAP-Rule" id="MF_00368"/>
    </source>
</evidence>
<dbReference type="Gene3D" id="6.10.250.290">
    <property type="match status" value="1"/>
</dbReference>
<comment type="similarity">
    <text evidence="3 6">Belongs to the universal ribosomal protein uL10 family.</text>
</comment>
<dbReference type="Pfam" id="PF00542">
    <property type="entry name" value="Ribosomal_L12"/>
    <property type="match status" value="1"/>
</dbReference>
<protein>
    <recommendedName>
        <fullName evidence="6 7">Multifunctional fusion protein</fullName>
    </recommendedName>
    <domain>
        <recommendedName>
            <fullName evidence="6">Large ribosomal subunit protein uL10</fullName>
        </recommendedName>
    </domain>
    <domain>
        <recommendedName>
            <fullName evidence="7">Large ribosomal subunit protein bL12</fullName>
        </recommendedName>
    </domain>
</protein>
<dbReference type="Pfam" id="PF00466">
    <property type="entry name" value="Ribosomal_L10"/>
    <property type="match status" value="1"/>
</dbReference>
<dbReference type="GO" id="GO:0003735">
    <property type="term" value="F:structural constituent of ribosome"/>
    <property type="evidence" value="ECO:0007669"/>
    <property type="project" value="InterPro"/>
</dbReference>
<keyword evidence="6" id="KW-0694">RNA-binding</keyword>
<comment type="subunit">
    <text evidence="6">Part of the ribosomal stalk of the 50S ribosomal subunit. The N-terminus interacts with L11 and the large rRNA to form the base of the stalk. The C-terminus forms an elongated spine to which L12 dimers bind in a sequential fashion forming a multimeric L10(L12)X complex.</text>
</comment>